<dbReference type="PANTHER" id="PTHR45938">
    <property type="entry name" value="ACP24A4-RELATED"/>
    <property type="match status" value="1"/>
</dbReference>
<dbReference type="SUPFAM" id="SSF48726">
    <property type="entry name" value="Immunoglobulin"/>
    <property type="match status" value="1"/>
</dbReference>
<dbReference type="Pfam" id="PF13927">
    <property type="entry name" value="Ig_3"/>
    <property type="match status" value="1"/>
</dbReference>
<dbReference type="SMART" id="SM00409">
    <property type="entry name" value="IG"/>
    <property type="match status" value="1"/>
</dbReference>
<evidence type="ECO:0000256" key="10">
    <source>
        <dbReference type="ARBA" id="ARBA00023319"/>
    </source>
</evidence>
<dbReference type="Proteomes" id="UP001152320">
    <property type="component" value="Chromosome 1"/>
</dbReference>
<dbReference type="InterPro" id="IPR036179">
    <property type="entry name" value="Ig-like_dom_sf"/>
</dbReference>
<evidence type="ECO:0000256" key="7">
    <source>
        <dbReference type="ARBA" id="ARBA00022900"/>
    </source>
</evidence>
<evidence type="ECO:0000256" key="8">
    <source>
        <dbReference type="ARBA" id="ARBA00023157"/>
    </source>
</evidence>
<feature type="chain" id="PRO_5040438432" evidence="12">
    <location>
        <begin position="23"/>
        <end position="629"/>
    </location>
</feature>
<dbReference type="SMART" id="SM00280">
    <property type="entry name" value="KAZAL"/>
    <property type="match status" value="1"/>
</dbReference>
<dbReference type="Gene3D" id="3.30.60.30">
    <property type="match status" value="1"/>
</dbReference>
<dbReference type="InterPro" id="IPR008993">
    <property type="entry name" value="TIMP-like_OB-fold"/>
</dbReference>
<dbReference type="PROSITE" id="PS00280">
    <property type="entry name" value="BPTI_KUNITZ_1"/>
    <property type="match status" value="2"/>
</dbReference>
<keyword evidence="10" id="KW-0393">Immunoglobulin domain</keyword>
<keyword evidence="3" id="KW-0964">Secreted</keyword>
<dbReference type="Gene3D" id="4.10.410.10">
    <property type="entry name" value="Pancreatic trypsin inhibitor Kunitz domain"/>
    <property type="match status" value="2"/>
</dbReference>
<keyword evidence="9" id="KW-0481">Metalloenzyme inhibitor</keyword>
<protein>
    <submittedName>
        <fullName evidence="18">WAP, Kazal, immunoglobulin, Kunitz and NTR domain-containing protein 2</fullName>
    </submittedName>
</protein>
<keyword evidence="6 12" id="KW-0732">Signal</keyword>
<keyword evidence="19" id="KW-1185">Reference proteome</keyword>
<dbReference type="PROSITE" id="PS51390">
    <property type="entry name" value="WAP"/>
    <property type="match status" value="1"/>
</dbReference>
<comment type="similarity">
    <text evidence="2">Belongs to the WFIKKN family.</text>
</comment>
<feature type="compositionally biased region" description="Polar residues" evidence="11">
    <location>
        <begin position="275"/>
        <end position="296"/>
    </location>
</feature>
<evidence type="ECO:0000256" key="5">
    <source>
        <dbReference type="ARBA" id="ARBA00022690"/>
    </source>
</evidence>
<feature type="domain" description="WAP" evidence="16">
    <location>
        <begin position="35"/>
        <end position="86"/>
    </location>
</feature>
<sequence length="629" mass="70541">MEKLHCELLYLCILVGFQFCLCVNIRGKLTDLDIFFEKEGECPTNDMVSSFVNGICEKECYLDLDCMEREKCCQNTCGGTSCQLPHQFVDQCQNFECSNQGQTCKVLDGQPSCVCISNCTDTNESVCADDGQVYPSRCWMDVAACEEGIQINVIPCTETIQPVTEEGVPSMLIQSTVFTADEHQDATLFCDAVSQSTVSYAWIVNQPGVNMAVLLPGQTLDNLRVSFDGKVLLITSVDTEDEGTYGCLASNTFGLSTVSHKLIVIAQETPVVTTESTVRPLNNSKPQSTEEPSNPTEGIHGTNGEVAVNLPMNEVCVETLDRGHCFRQAVRWFYNLQSERCEPFMYGGCGGNGNRFRTYEECSQTCPNLPTDRCRHPIVTGHCRARFIRWAYQEDTRECVEFVYGGCGANGNNFRTRQECGYTCQDREEQKQTCLCVKQKLKPSFCKNDFVISGRVRQEISSSVNGALLVVEIDEIFKLPERMMVRSGVLTGNITMLRDMSRTPRGCHCIQFSSDGLIIFMGTMNEHYEAVIDDSSYVIASNTKRKSKLAMLKSSLLRCPGGEENRNRVLLARDNTEPGRNRRPEKLQAIRHVEREIHAATMFQPMDALPVYPRKPMRKSRSKVKNLMI</sequence>
<feature type="domain" description="BPTI/Kunitz inhibitor" evidence="14">
    <location>
        <begin position="374"/>
        <end position="424"/>
    </location>
</feature>
<dbReference type="InterPro" id="IPR007110">
    <property type="entry name" value="Ig-like_dom"/>
</dbReference>
<proteinExistence type="inferred from homology"/>
<dbReference type="GO" id="GO:0004867">
    <property type="term" value="F:serine-type endopeptidase inhibitor activity"/>
    <property type="evidence" value="ECO:0007669"/>
    <property type="project" value="UniProtKB-KW"/>
</dbReference>
<keyword evidence="8" id="KW-1015">Disulfide bond</keyword>
<dbReference type="PROSITE" id="PS50279">
    <property type="entry name" value="BPTI_KUNITZ_2"/>
    <property type="match status" value="2"/>
</dbReference>
<keyword evidence="4" id="KW-0483">Metalloprotease inhibitor</keyword>
<dbReference type="Pfam" id="PF00014">
    <property type="entry name" value="Kunitz_BPTI"/>
    <property type="match status" value="2"/>
</dbReference>
<dbReference type="GO" id="GO:0005615">
    <property type="term" value="C:extracellular space"/>
    <property type="evidence" value="ECO:0007669"/>
    <property type="project" value="TreeGrafter"/>
</dbReference>
<dbReference type="OrthoDB" id="4473401at2759"/>
<feature type="domain" description="NTR" evidence="13">
    <location>
        <begin position="420"/>
        <end position="559"/>
    </location>
</feature>
<organism evidence="18 19">
    <name type="scientific">Holothuria leucospilota</name>
    <name type="common">Black long sea cucumber</name>
    <name type="synonym">Mertensiothuria leucospilota</name>
    <dbReference type="NCBI Taxonomy" id="206669"/>
    <lineage>
        <taxon>Eukaryota</taxon>
        <taxon>Metazoa</taxon>
        <taxon>Echinodermata</taxon>
        <taxon>Eleutherozoa</taxon>
        <taxon>Echinozoa</taxon>
        <taxon>Holothuroidea</taxon>
        <taxon>Aspidochirotacea</taxon>
        <taxon>Aspidochirotida</taxon>
        <taxon>Holothuriidae</taxon>
        <taxon>Holothuria</taxon>
    </lineage>
</organism>
<dbReference type="PROSITE" id="PS50189">
    <property type="entry name" value="NTR"/>
    <property type="match status" value="1"/>
</dbReference>
<dbReference type="GO" id="GO:0048019">
    <property type="term" value="F:receptor antagonist activity"/>
    <property type="evidence" value="ECO:0007669"/>
    <property type="project" value="TreeGrafter"/>
</dbReference>
<gene>
    <name evidence="18" type="ORF">HOLleu_00124</name>
</gene>
<evidence type="ECO:0000256" key="2">
    <source>
        <dbReference type="ARBA" id="ARBA00005743"/>
    </source>
</evidence>
<comment type="caution">
    <text evidence="18">The sequence shown here is derived from an EMBL/GenBank/DDBJ whole genome shotgun (WGS) entry which is preliminary data.</text>
</comment>
<evidence type="ECO:0000259" key="13">
    <source>
        <dbReference type="PROSITE" id="PS50189"/>
    </source>
</evidence>
<evidence type="ECO:0000256" key="11">
    <source>
        <dbReference type="SAM" id="MobiDB-lite"/>
    </source>
</evidence>
<dbReference type="SMART" id="SM00408">
    <property type="entry name" value="IGc2"/>
    <property type="match status" value="1"/>
</dbReference>
<dbReference type="InterPro" id="IPR036880">
    <property type="entry name" value="Kunitz_BPTI_sf"/>
</dbReference>
<dbReference type="InterPro" id="IPR003598">
    <property type="entry name" value="Ig_sub2"/>
</dbReference>
<evidence type="ECO:0000256" key="12">
    <source>
        <dbReference type="SAM" id="SignalP"/>
    </source>
</evidence>
<evidence type="ECO:0000259" key="17">
    <source>
        <dbReference type="PROSITE" id="PS51465"/>
    </source>
</evidence>
<keyword evidence="5" id="KW-0646">Protease inhibitor</keyword>
<dbReference type="PRINTS" id="PR00759">
    <property type="entry name" value="BASICPTASE"/>
</dbReference>
<dbReference type="InterPro" id="IPR036645">
    <property type="entry name" value="Elafin-like_sf"/>
</dbReference>
<dbReference type="Pfam" id="PF07648">
    <property type="entry name" value="Kazal_2"/>
    <property type="match status" value="1"/>
</dbReference>
<feature type="domain" description="Kazal-like" evidence="17">
    <location>
        <begin position="114"/>
        <end position="158"/>
    </location>
</feature>
<dbReference type="InterPro" id="IPR002350">
    <property type="entry name" value="Kazal_dom"/>
</dbReference>
<dbReference type="FunFam" id="4.10.410.10:FF:000020">
    <property type="entry name" value="Collagen, type VI, alpha 3"/>
    <property type="match status" value="1"/>
</dbReference>
<dbReference type="SUPFAM" id="SSF57256">
    <property type="entry name" value="Elafin-like"/>
    <property type="match status" value="1"/>
</dbReference>
<keyword evidence="7" id="KW-0722">Serine protease inhibitor</keyword>
<evidence type="ECO:0000259" key="15">
    <source>
        <dbReference type="PROSITE" id="PS50835"/>
    </source>
</evidence>
<dbReference type="SUPFAM" id="SSF50242">
    <property type="entry name" value="TIMP-like"/>
    <property type="match status" value="1"/>
</dbReference>
<dbReference type="SUPFAM" id="SSF57362">
    <property type="entry name" value="BPTI-like"/>
    <property type="match status" value="2"/>
</dbReference>
<evidence type="ECO:0000313" key="18">
    <source>
        <dbReference type="EMBL" id="KAJ8047985.1"/>
    </source>
</evidence>
<evidence type="ECO:0000256" key="6">
    <source>
        <dbReference type="ARBA" id="ARBA00022729"/>
    </source>
</evidence>
<dbReference type="PROSITE" id="PS51465">
    <property type="entry name" value="KAZAL_2"/>
    <property type="match status" value="1"/>
</dbReference>
<dbReference type="Gene3D" id="2.60.40.10">
    <property type="entry name" value="Immunoglobulins"/>
    <property type="match status" value="1"/>
</dbReference>
<dbReference type="PROSITE" id="PS50835">
    <property type="entry name" value="IG_LIKE"/>
    <property type="match status" value="1"/>
</dbReference>
<feature type="domain" description="BPTI/Kunitz inhibitor" evidence="14">
    <location>
        <begin position="316"/>
        <end position="366"/>
    </location>
</feature>
<dbReference type="SMART" id="SM00217">
    <property type="entry name" value="WAP"/>
    <property type="match status" value="1"/>
</dbReference>
<feature type="domain" description="Ig-like" evidence="15">
    <location>
        <begin position="169"/>
        <end position="259"/>
    </location>
</feature>
<dbReference type="InterPro" id="IPR036058">
    <property type="entry name" value="Kazal_dom_sf"/>
</dbReference>
<dbReference type="InterPro" id="IPR020901">
    <property type="entry name" value="Prtase_inh_Kunz-CS"/>
</dbReference>
<evidence type="ECO:0000256" key="4">
    <source>
        <dbReference type="ARBA" id="ARBA00022608"/>
    </source>
</evidence>
<evidence type="ECO:0000259" key="14">
    <source>
        <dbReference type="PROSITE" id="PS50279"/>
    </source>
</evidence>
<dbReference type="Gene3D" id="2.40.50.120">
    <property type="match status" value="1"/>
</dbReference>
<dbReference type="InterPro" id="IPR008197">
    <property type="entry name" value="WAP_dom"/>
</dbReference>
<evidence type="ECO:0000256" key="1">
    <source>
        <dbReference type="ARBA" id="ARBA00004613"/>
    </source>
</evidence>
<dbReference type="PANTHER" id="PTHR45938:SF11">
    <property type="entry name" value="WAP, KAZAL, IMMUNOGLOBULIN, KUNITZ AND NTR DOMAIN-CONTAINING PROTEIN 2-LIKE"/>
    <property type="match status" value="1"/>
</dbReference>
<evidence type="ECO:0000259" key="16">
    <source>
        <dbReference type="PROSITE" id="PS51390"/>
    </source>
</evidence>
<evidence type="ECO:0000256" key="3">
    <source>
        <dbReference type="ARBA" id="ARBA00022525"/>
    </source>
</evidence>
<accession>A0A9Q1HJG4</accession>
<dbReference type="EMBL" id="JAIZAY010000001">
    <property type="protein sequence ID" value="KAJ8047985.1"/>
    <property type="molecule type" value="Genomic_DNA"/>
</dbReference>
<feature type="region of interest" description="Disordered" evidence="11">
    <location>
        <begin position="275"/>
        <end position="302"/>
    </location>
</feature>
<dbReference type="AlphaFoldDB" id="A0A9Q1HJG4"/>
<dbReference type="GO" id="GO:0007179">
    <property type="term" value="P:transforming growth factor beta receptor signaling pathway"/>
    <property type="evidence" value="ECO:0007669"/>
    <property type="project" value="TreeGrafter"/>
</dbReference>
<dbReference type="SMART" id="SM00131">
    <property type="entry name" value="KU"/>
    <property type="match status" value="2"/>
</dbReference>
<dbReference type="InterPro" id="IPR001134">
    <property type="entry name" value="Netrin_domain"/>
</dbReference>
<dbReference type="CDD" id="cd00109">
    <property type="entry name" value="Kunitz-type"/>
    <property type="match status" value="2"/>
</dbReference>
<evidence type="ECO:0000256" key="9">
    <source>
        <dbReference type="ARBA" id="ARBA00023215"/>
    </source>
</evidence>
<dbReference type="Pfam" id="PF00095">
    <property type="entry name" value="WAP"/>
    <property type="match status" value="1"/>
</dbReference>
<dbReference type="GO" id="GO:0050431">
    <property type="term" value="F:transforming growth factor beta binding"/>
    <property type="evidence" value="ECO:0007669"/>
    <property type="project" value="TreeGrafter"/>
</dbReference>
<dbReference type="InterPro" id="IPR002223">
    <property type="entry name" value="Kunitz_BPTI"/>
</dbReference>
<evidence type="ECO:0000313" key="19">
    <source>
        <dbReference type="Proteomes" id="UP001152320"/>
    </source>
</evidence>
<name>A0A9Q1HJG4_HOLLE</name>
<dbReference type="SUPFAM" id="SSF100895">
    <property type="entry name" value="Kazal-type serine protease inhibitors"/>
    <property type="match status" value="1"/>
</dbReference>
<dbReference type="InterPro" id="IPR013783">
    <property type="entry name" value="Ig-like_fold"/>
</dbReference>
<dbReference type="InterPro" id="IPR003599">
    <property type="entry name" value="Ig_sub"/>
</dbReference>
<reference evidence="18" key="1">
    <citation type="submission" date="2021-10" db="EMBL/GenBank/DDBJ databases">
        <title>Tropical sea cucumber genome reveals ecological adaptation and Cuvierian tubules defense mechanism.</title>
        <authorList>
            <person name="Chen T."/>
        </authorList>
    </citation>
    <scope>NUCLEOTIDE SEQUENCE</scope>
    <source>
        <strain evidence="18">Nanhai2018</strain>
        <tissue evidence="18">Muscle</tissue>
    </source>
</reference>
<dbReference type="Gene3D" id="4.10.75.10">
    <property type="entry name" value="Elafin-like"/>
    <property type="match status" value="1"/>
</dbReference>
<feature type="signal peptide" evidence="12">
    <location>
        <begin position="1"/>
        <end position="22"/>
    </location>
</feature>
<comment type="subcellular location">
    <subcellularLocation>
        <location evidence="1">Secreted</location>
    </subcellularLocation>
</comment>